<protein>
    <submittedName>
        <fullName evidence="5">Crotonase/enoyl-CoA hydratase family protein</fullName>
    </submittedName>
</protein>
<dbReference type="RefSeq" id="WP_346093170.1">
    <property type="nucleotide sequence ID" value="NZ_BAABKS010000074.1"/>
</dbReference>
<accession>A0ABW3VK52</accession>
<comment type="similarity">
    <text evidence="1 4">Belongs to the enoyl-CoA hydratase/isomerase family.</text>
</comment>
<keyword evidence="3" id="KW-0456">Lyase</keyword>
<dbReference type="Gene3D" id="3.90.226.10">
    <property type="entry name" value="2-enoyl-CoA Hydratase, Chain A, domain 1"/>
    <property type="match status" value="1"/>
</dbReference>
<dbReference type="PANTHER" id="PTHR11941">
    <property type="entry name" value="ENOYL-COA HYDRATASE-RELATED"/>
    <property type="match status" value="1"/>
</dbReference>
<dbReference type="EMBL" id="JBHTMB010000161">
    <property type="protein sequence ID" value="MFD1235397.1"/>
    <property type="molecule type" value="Genomic_DNA"/>
</dbReference>
<keyword evidence="2" id="KW-0443">Lipid metabolism</keyword>
<dbReference type="InterPro" id="IPR014748">
    <property type="entry name" value="Enoyl-CoA_hydra_C"/>
</dbReference>
<dbReference type="CDD" id="cd06558">
    <property type="entry name" value="crotonase-like"/>
    <property type="match status" value="1"/>
</dbReference>
<dbReference type="NCBIfam" id="NF006100">
    <property type="entry name" value="PRK08252.1"/>
    <property type="match status" value="1"/>
</dbReference>
<name>A0ABW3VK52_9PSEU</name>
<keyword evidence="6" id="KW-1185">Reference proteome</keyword>
<evidence type="ECO:0000256" key="4">
    <source>
        <dbReference type="RuleBase" id="RU003707"/>
    </source>
</evidence>
<reference evidence="6" key="1">
    <citation type="journal article" date="2019" name="Int. J. Syst. Evol. Microbiol.">
        <title>The Global Catalogue of Microorganisms (GCM) 10K type strain sequencing project: providing services to taxonomists for standard genome sequencing and annotation.</title>
        <authorList>
            <consortium name="The Broad Institute Genomics Platform"/>
            <consortium name="The Broad Institute Genome Sequencing Center for Infectious Disease"/>
            <person name="Wu L."/>
            <person name="Ma J."/>
        </authorList>
    </citation>
    <scope>NUCLEOTIDE SEQUENCE [LARGE SCALE GENOMIC DNA]</scope>
    <source>
        <strain evidence="6">CCUG 49018</strain>
    </source>
</reference>
<sequence>MSGSSTSEDAVLVEAADGVLVVTINRPRVRNAVNRAVAEGVAAAMDRLDADPQLRAGILTGAGGFFCAGMDLKAFGTGERPSVEGRGFAGLVERPPTTPLIAAVEGPALGGGMEIVLACDLVVAARSAVFGLPEVKRGLIAAGGGLLRLSGRVPHHRAMEIALLGDRFSAVDAHGFGMVNRLVAEGEALATARDLAARIAANGPLAVAATKQVLAAGWSADAAGFARQADLAIGVRTSADAAEGARAFLEKRSPRWTGR</sequence>
<dbReference type="InterPro" id="IPR018376">
    <property type="entry name" value="Enoyl-CoA_hyd/isom_CS"/>
</dbReference>
<dbReference type="PANTHER" id="PTHR11941:SF169">
    <property type="entry name" value="(7AS)-7A-METHYL-1,5-DIOXO-2,3,5,6,7,7A-HEXAHYDRO-1H-INDENE-CARBOXYL-COA HYDROLASE"/>
    <property type="match status" value="1"/>
</dbReference>
<dbReference type="SUPFAM" id="SSF52096">
    <property type="entry name" value="ClpP/crotonase"/>
    <property type="match status" value="1"/>
</dbReference>
<evidence type="ECO:0000313" key="5">
    <source>
        <dbReference type="EMBL" id="MFD1235397.1"/>
    </source>
</evidence>
<evidence type="ECO:0000313" key="6">
    <source>
        <dbReference type="Proteomes" id="UP001597182"/>
    </source>
</evidence>
<dbReference type="Pfam" id="PF00378">
    <property type="entry name" value="ECH_1"/>
    <property type="match status" value="1"/>
</dbReference>
<dbReference type="PROSITE" id="PS00166">
    <property type="entry name" value="ENOYL_COA_HYDRATASE"/>
    <property type="match status" value="1"/>
</dbReference>
<dbReference type="Gene3D" id="1.10.12.10">
    <property type="entry name" value="Lyase 2-enoyl-coa Hydratase, Chain A, domain 2"/>
    <property type="match status" value="1"/>
</dbReference>
<dbReference type="InterPro" id="IPR029045">
    <property type="entry name" value="ClpP/crotonase-like_dom_sf"/>
</dbReference>
<evidence type="ECO:0000256" key="2">
    <source>
        <dbReference type="ARBA" id="ARBA00023098"/>
    </source>
</evidence>
<dbReference type="InterPro" id="IPR001753">
    <property type="entry name" value="Enoyl-CoA_hydra/iso"/>
</dbReference>
<evidence type="ECO:0000256" key="1">
    <source>
        <dbReference type="ARBA" id="ARBA00005254"/>
    </source>
</evidence>
<organism evidence="5 6">
    <name type="scientific">Pseudonocardia benzenivorans</name>
    <dbReference type="NCBI Taxonomy" id="228005"/>
    <lineage>
        <taxon>Bacteria</taxon>
        <taxon>Bacillati</taxon>
        <taxon>Actinomycetota</taxon>
        <taxon>Actinomycetes</taxon>
        <taxon>Pseudonocardiales</taxon>
        <taxon>Pseudonocardiaceae</taxon>
        <taxon>Pseudonocardia</taxon>
    </lineage>
</organism>
<gene>
    <name evidence="5" type="ORF">ACFQ34_19085</name>
</gene>
<dbReference type="Proteomes" id="UP001597182">
    <property type="component" value="Unassembled WGS sequence"/>
</dbReference>
<evidence type="ECO:0000256" key="3">
    <source>
        <dbReference type="ARBA" id="ARBA00023239"/>
    </source>
</evidence>
<proteinExistence type="inferred from homology"/>
<comment type="caution">
    <text evidence="5">The sequence shown here is derived from an EMBL/GenBank/DDBJ whole genome shotgun (WGS) entry which is preliminary data.</text>
</comment>